<dbReference type="PANTHER" id="PTHR35936">
    <property type="entry name" value="MEMBRANE-BOUND LYTIC MUREIN TRANSGLYCOSYLASE F"/>
    <property type="match status" value="1"/>
</dbReference>
<feature type="chain" id="PRO_5046959020" evidence="3">
    <location>
        <begin position="28"/>
        <end position="258"/>
    </location>
</feature>
<evidence type="ECO:0000259" key="4">
    <source>
        <dbReference type="SMART" id="SM00062"/>
    </source>
</evidence>
<evidence type="ECO:0000313" key="6">
    <source>
        <dbReference type="Proteomes" id="UP001164676"/>
    </source>
</evidence>
<feature type="signal peptide" evidence="3">
    <location>
        <begin position="1"/>
        <end position="27"/>
    </location>
</feature>
<evidence type="ECO:0000313" key="5">
    <source>
        <dbReference type="EMBL" id="WBA16437.1"/>
    </source>
</evidence>
<name>A0ABY7LII5_9GAMM</name>
<accession>A0ABY7LII5</accession>
<reference evidence="5" key="1">
    <citation type="submission" date="2022-09" db="EMBL/GenBank/DDBJ databases">
        <authorList>
            <person name="Li Z.-J."/>
        </authorList>
    </citation>
    <scope>NUCLEOTIDE SEQUENCE</scope>
    <source>
        <strain evidence="5">TGB10</strain>
        <plasmid evidence="5">unnamed</plasmid>
    </source>
</reference>
<dbReference type="PANTHER" id="PTHR35936:SF25">
    <property type="entry name" value="ABC TRANSPORTER SUBSTRATE-BINDING PROTEIN"/>
    <property type="match status" value="1"/>
</dbReference>
<keyword evidence="6" id="KW-1185">Reference proteome</keyword>
<keyword evidence="2 3" id="KW-0732">Signal</keyword>
<dbReference type="SUPFAM" id="SSF53850">
    <property type="entry name" value="Periplasmic binding protein-like II"/>
    <property type="match status" value="1"/>
</dbReference>
<feature type="domain" description="Solute-binding protein family 3/N-terminal" evidence="4">
    <location>
        <begin position="31"/>
        <end position="258"/>
    </location>
</feature>
<proteinExistence type="inferred from homology"/>
<organism evidence="5 6">
    <name type="scientific">Salinivibrio proteolyticus</name>
    <dbReference type="NCBI Taxonomy" id="334715"/>
    <lineage>
        <taxon>Bacteria</taxon>
        <taxon>Pseudomonadati</taxon>
        <taxon>Pseudomonadota</taxon>
        <taxon>Gammaproteobacteria</taxon>
        <taxon>Vibrionales</taxon>
        <taxon>Vibrionaceae</taxon>
        <taxon>Salinivibrio</taxon>
    </lineage>
</organism>
<evidence type="ECO:0000256" key="2">
    <source>
        <dbReference type="ARBA" id="ARBA00022729"/>
    </source>
</evidence>
<dbReference type="EMBL" id="CP114585">
    <property type="protein sequence ID" value="WBA16437.1"/>
    <property type="molecule type" value="Genomic_DNA"/>
</dbReference>
<dbReference type="InterPro" id="IPR001638">
    <property type="entry name" value="Solute-binding_3/MltF_N"/>
</dbReference>
<comment type="similarity">
    <text evidence="1">Belongs to the bacterial solute-binding protein 3 family.</text>
</comment>
<dbReference type="Pfam" id="PF00497">
    <property type="entry name" value="SBP_bac_3"/>
    <property type="match status" value="1"/>
</dbReference>
<dbReference type="SMART" id="SM00062">
    <property type="entry name" value="PBPb"/>
    <property type="match status" value="1"/>
</dbReference>
<dbReference type="RefSeq" id="WP_269598767.1">
    <property type="nucleotide sequence ID" value="NZ_CP114585.1"/>
</dbReference>
<sequence length="258" mass="28957">MLSLCRRPVVRVLLVILLLGMTGLVHAATATVRLVSLEYPPYIQTSDGPVDGVAVRVVSRTFAKLGYDVEIEVLPWARALYQVRTGLADGIFTIFKTSEREAFLDYSEQILFQQGIRFVHRPDVSISEDAIQSFNFSAYSVCVINQVSYGSRMDAALAQNQFDQVFRLTRAPQCLRMLESGRSRLWLSNHFGARALISQLNMKGIVEINPHPIEDTPSYIAFSKVQGLSALRDQFDHALADMKATGEYQAIIDDFFND</sequence>
<protein>
    <submittedName>
        <fullName evidence="5">Transporter substrate-binding domain-containing protein</fullName>
    </submittedName>
</protein>
<dbReference type="Proteomes" id="UP001164676">
    <property type="component" value="Plasmid unnamed"/>
</dbReference>
<gene>
    <name evidence="5" type="ORF">N7E60_17055</name>
</gene>
<geneLocation type="plasmid" evidence="5 6">
    <name>unnamed</name>
</geneLocation>
<evidence type="ECO:0000256" key="3">
    <source>
        <dbReference type="SAM" id="SignalP"/>
    </source>
</evidence>
<dbReference type="Gene3D" id="3.40.190.10">
    <property type="entry name" value="Periplasmic binding protein-like II"/>
    <property type="match status" value="2"/>
</dbReference>
<keyword evidence="5" id="KW-0614">Plasmid</keyword>
<evidence type="ECO:0000256" key="1">
    <source>
        <dbReference type="ARBA" id="ARBA00010333"/>
    </source>
</evidence>